<accession>A0A839A7W3</accession>
<keyword evidence="2" id="KW-0378">Hydrolase</keyword>
<protein>
    <submittedName>
        <fullName evidence="2">Protein-ADP-ribose hydrolase</fullName>
    </submittedName>
</protein>
<dbReference type="CDD" id="cd02908">
    <property type="entry name" value="Macro_OAADPr_deacetylase"/>
    <property type="match status" value="1"/>
</dbReference>
<dbReference type="InterPro" id="IPR002589">
    <property type="entry name" value="Macro_dom"/>
</dbReference>
<dbReference type="SUPFAM" id="SSF52949">
    <property type="entry name" value="Macro domain-like"/>
    <property type="match status" value="1"/>
</dbReference>
<comment type="caution">
    <text evidence="2">The sequence shown here is derived from an EMBL/GenBank/DDBJ whole genome shotgun (WGS) entry which is preliminary data.</text>
</comment>
<feature type="domain" description="Macro" evidence="1">
    <location>
        <begin position="67"/>
        <end position="257"/>
    </location>
</feature>
<dbReference type="PANTHER" id="PTHR11106">
    <property type="entry name" value="GANGLIOSIDE INDUCED DIFFERENTIATION ASSOCIATED PROTEIN 2-RELATED"/>
    <property type="match status" value="1"/>
</dbReference>
<dbReference type="PANTHER" id="PTHR11106:SF27">
    <property type="entry name" value="MACRO DOMAIN-CONTAINING PROTEIN"/>
    <property type="match status" value="1"/>
</dbReference>
<dbReference type="PROSITE" id="PS51154">
    <property type="entry name" value="MACRO"/>
    <property type="match status" value="1"/>
</dbReference>
<dbReference type="InterPro" id="IPR043472">
    <property type="entry name" value="Macro_dom-like"/>
</dbReference>
<dbReference type="AlphaFoldDB" id="A0A839A7W3"/>
<dbReference type="SMART" id="SM00506">
    <property type="entry name" value="A1pp"/>
    <property type="match status" value="1"/>
</dbReference>
<organism evidence="2 3">
    <name type="scientific">Ruoffia halotolerans</name>
    <dbReference type="NCBI Taxonomy" id="2748684"/>
    <lineage>
        <taxon>Bacteria</taxon>
        <taxon>Bacillati</taxon>
        <taxon>Bacillota</taxon>
        <taxon>Bacilli</taxon>
        <taxon>Lactobacillales</taxon>
        <taxon>Aerococcaceae</taxon>
        <taxon>Ruoffia</taxon>
    </lineage>
</organism>
<dbReference type="NCBIfam" id="NF003163">
    <property type="entry name" value="PRK04143.1"/>
    <property type="match status" value="1"/>
</dbReference>
<sequence>MKAIVDLEWMVQYLSKEEDAPTLEESEDAFKKWRHLVNVRPPKAISEEYLEHEDRFLKANNNQEEAVALEDLTPVAGDNIYLWKGDITTLAVDSIVNAANSELLGCFIPNHNCIDNIIHTKAGIRLRLACHEIMTEQGKKEPVGKAKLTPAYHLPANYIIHTVGPTASGRVTRINQKLLAQTYQACLEMADRNQLESIAFCCISTGVFGFPNEPAAEIAITTVRDYLIDHETDLKVIFNVYEDEDEAIYQKKLIKGDA</sequence>
<name>A0A839A7W3_9LACT</name>
<evidence type="ECO:0000259" key="1">
    <source>
        <dbReference type="PROSITE" id="PS51154"/>
    </source>
</evidence>
<dbReference type="EMBL" id="JACAOA010000023">
    <property type="protein sequence ID" value="MBA5729783.1"/>
    <property type="molecule type" value="Genomic_DNA"/>
</dbReference>
<dbReference type="RefSeq" id="WP_235956419.1">
    <property type="nucleotide sequence ID" value="NZ_JACAOA010000023.1"/>
</dbReference>
<proteinExistence type="predicted"/>
<dbReference type="GO" id="GO:0016787">
    <property type="term" value="F:hydrolase activity"/>
    <property type="evidence" value="ECO:0007669"/>
    <property type="project" value="UniProtKB-KW"/>
</dbReference>
<dbReference type="Pfam" id="PF01661">
    <property type="entry name" value="Macro"/>
    <property type="match status" value="1"/>
</dbReference>
<dbReference type="Proteomes" id="UP000571018">
    <property type="component" value="Unassembled WGS sequence"/>
</dbReference>
<evidence type="ECO:0000313" key="3">
    <source>
        <dbReference type="Proteomes" id="UP000571018"/>
    </source>
</evidence>
<dbReference type="Gene3D" id="3.40.220.10">
    <property type="entry name" value="Leucine Aminopeptidase, subunit E, domain 1"/>
    <property type="match status" value="1"/>
</dbReference>
<gene>
    <name evidence="2" type="ORF">HW423_08290</name>
</gene>
<reference evidence="2 3" key="1">
    <citation type="submission" date="2020-06" db="EMBL/GenBank/DDBJ databases">
        <title>Reclassification of Facklamia ignava, Facklamia soureckii and Facklami tabacinasalis as Falseniella iganva gen. nov., comb. nov., Hutsoniella ignava gen. nov., comb. nov., and Ruoffia tabacinasalis gen. nov., comb. nov and description of Ruoffia haltotolerans sp. nov., isolated from hypersaline Inland Sea of Qatar.</title>
        <authorList>
            <person name="Fotedar R."/>
            <person name="Sankaranarayanan K."/>
            <person name="Lawson P."/>
            <person name="Caldwell M."/>
            <person name="Zeyara A."/>
            <person name="Al Malki A."/>
            <person name="Ali M."/>
        </authorList>
    </citation>
    <scope>NUCLEOTIDE SEQUENCE [LARGE SCALE GENOMIC DNA]</scope>
    <source>
        <strain evidence="2 3">INB8</strain>
    </source>
</reference>
<evidence type="ECO:0000313" key="2">
    <source>
        <dbReference type="EMBL" id="MBA5729783.1"/>
    </source>
</evidence>
<keyword evidence="3" id="KW-1185">Reference proteome</keyword>